<dbReference type="AlphaFoldDB" id="A0A5J9V9A0"/>
<feature type="non-terminal residue" evidence="2">
    <location>
        <position position="1"/>
    </location>
</feature>
<organism evidence="2 3">
    <name type="scientific">Eragrostis curvula</name>
    <name type="common">weeping love grass</name>
    <dbReference type="NCBI Taxonomy" id="38414"/>
    <lineage>
        <taxon>Eukaryota</taxon>
        <taxon>Viridiplantae</taxon>
        <taxon>Streptophyta</taxon>
        <taxon>Embryophyta</taxon>
        <taxon>Tracheophyta</taxon>
        <taxon>Spermatophyta</taxon>
        <taxon>Magnoliopsida</taxon>
        <taxon>Liliopsida</taxon>
        <taxon>Poales</taxon>
        <taxon>Poaceae</taxon>
        <taxon>PACMAD clade</taxon>
        <taxon>Chloridoideae</taxon>
        <taxon>Eragrostideae</taxon>
        <taxon>Eragrostidinae</taxon>
        <taxon>Eragrostis</taxon>
    </lineage>
</organism>
<accession>A0A5J9V9A0</accession>
<sequence length="125" mass="13407">SPRPILFSPHTHCLSSPPSRTRIRSAPPRGRASASAPPCRRGRASAPPRRVQGERLRPSAAFCSASAHPHPALPPPVCHVCPSDASALVCKKSTPPSATRIRSVSEADWAITQDTPFRNVCIFTK</sequence>
<dbReference type="Proteomes" id="UP000324897">
    <property type="component" value="Chromosome 1"/>
</dbReference>
<proteinExistence type="predicted"/>
<feature type="region of interest" description="Disordered" evidence="1">
    <location>
        <begin position="1"/>
        <end position="54"/>
    </location>
</feature>
<evidence type="ECO:0000313" key="2">
    <source>
        <dbReference type="EMBL" id="TVU32074.1"/>
    </source>
</evidence>
<dbReference type="Gramene" id="TVU32074">
    <property type="protein sequence ID" value="TVU32074"/>
    <property type="gene ID" value="EJB05_23792"/>
</dbReference>
<comment type="caution">
    <text evidence="2">The sequence shown here is derived from an EMBL/GenBank/DDBJ whole genome shotgun (WGS) entry which is preliminary data.</text>
</comment>
<gene>
    <name evidence="2" type="ORF">EJB05_23792</name>
</gene>
<name>A0A5J9V9A0_9POAL</name>
<feature type="compositionally biased region" description="Low complexity" evidence="1">
    <location>
        <begin position="24"/>
        <end position="50"/>
    </location>
</feature>
<keyword evidence="3" id="KW-1185">Reference proteome</keyword>
<evidence type="ECO:0000256" key="1">
    <source>
        <dbReference type="SAM" id="MobiDB-lite"/>
    </source>
</evidence>
<dbReference type="EMBL" id="RWGY01000011">
    <property type="protein sequence ID" value="TVU32074.1"/>
    <property type="molecule type" value="Genomic_DNA"/>
</dbReference>
<evidence type="ECO:0000313" key="3">
    <source>
        <dbReference type="Proteomes" id="UP000324897"/>
    </source>
</evidence>
<reference evidence="2 3" key="1">
    <citation type="journal article" date="2019" name="Sci. Rep.">
        <title>A high-quality genome of Eragrostis curvula grass provides insights into Poaceae evolution and supports new strategies to enhance forage quality.</title>
        <authorList>
            <person name="Carballo J."/>
            <person name="Santos B.A.C.M."/>
            <person name="Zappacosta D."/>
            <person name="Garbus I."/>
            <person name="Selva J.P."/>
            <person name="Gallo C.A."/>
            <person name="Diaz A."/>
            <person name="Albertini E."/>
            <person name="Caccamo M."/>
            <person name="Echenique V."/>
        </authorList>
    </citation>
    <scope>NUCLEOTIDE SEQUENCE [LARGE SCALE GENOMIC DNA]</scope>
    <source>
        <strain evidence="3">cv. Victoria</strain>
        <tissue evidence="2">Leaf</tissue>
    </source>
</reference>
<protein>
    <submittedName>
        <fullName evidence="2">Uncharacterized protein</fullName>
    </submittedName>
</protein>